<evidence type="ECO:0000259" key="8">
    <source>
        <dbReference type="PROSITE" id="PS00715"/>
    </source>
</evidence>
<dbReference type="EMBL" id="JSAB01000224">
    <property type="protein sequence ID" value="RNF29215.1"/>
    <property type="molecule type" value="Genomic_DNA"/>
</dbReference>
<feature type="DNA-binding region" description="H-T-H motif" evidence="6">
    <location>
        <begin position="869"/>
        <end position="888"/>
    </location>
</feature>
<organism evidence="10 11">
    <name type="scientific">Massilia aurea</name>
    <dbReference type="NCBI Taxonomy" id="373040"/>
    <lineage>
        <taxon>Bacteria</taxon>
        <taxon>Pseudomonadati</taxon>
        <taxon>Pseudomonadota</taxon>
        <taxon>Betaproteobacteria</taxon>
        <taxon>Burkholderiales</taxon>
        <taxon>Oxalobacteraceae</taxon>
        <taxon>Telluria group</taxon>
        <taxon>Massilia</taxon>
    </lineage>
</organism>
<keyword evidence="3 6" id="KW-0731">Sigma factor</keyword>
<dbReference type="InterPro" id="IPR007624">
    <property type="entry name" value="RNA_pol_sigma70_r3"/>
</dbReference>
<evidence type="ECO:0000256" key="1">
    <source>
        <dbReference type="ARBA" id="ARBA00022490"/>
    </source>
</evidence>
<keyword evidence="5 6" id="KW-0804">Transcription</keyword>
<dbReference type="InterPro" id="IPR012760">
    <property type="entry name" value="RNA_pol_sigma_RpoD_C"/>
</dbReference>
<dbReference type="RefSeq" id="WP_123071027.1">
    <property type="nucleotide sequence ID" value="NZ_JSAB01000224.1"/>
</dbReference>
<dbReference type="Pfam" id="PF04545">
    <property type="entry name" value="Sigma70_r4"/>
    <property type="match status" value="1"/>
</dbReference>
<comment type="function">
    <text evidence="6">Sigma factors are initiation factors that promote the attachment of RNA polymerase to specific initiation sites and are then released. This sigma factor is the primary sigma factor during exponential growth.</text>
</comment>
<dbReference type="GO" id="GO:0006352">
    <property type="term" value="P:DNA-templated transcription initiation"/>
    <property type="evidence" value="ECO:0007669"/>
    <property type="project" value="UniProtKB-UniRule"/>
</dbReference>
<evidence type="ECO:0000256" key="5">
    <source>
        <dbReference type="ARBA" id="ARBA00023163"/>
    </source>
</evidence>
<dbReference type="OrthoDB" id="9809557at2"/>
<dbReference type="PROSITE" id="PS00715">
    <property type="entry name" value="SIGMA70_1"/>
    <property type="match status" value="1"/>
</dbReference>
<dbReference type="Proteomes" id="UP000283254">
    <property type="component" value="Unassembled WGS sequence"/>
</dbReference>
<dbReference type="InterPro" id="IPR007630">
    <property type="entry name" value="RNA_pol_sigma70_r4"/>
</dbReference>
<accession>A0A422QGY2</accession>
<dbReference type="NCBIfam" id="NF004208">
    <property type="entry name" value="PRK05658.1"/>
    <property type="match status" value="1"/>
</dbReference>
<evidence type="ECO:0000256" key="4">
    <source>
        <dbReference type="ARBA" id="ARBA00023125"/>
    </source>
</evidence>
<dbReference type="PROSITE" id="PS00716">
    <property type="entry name" value="SIGMA70_2"/>
    <property type="match status" value="1"/>
</dbReference>
<reference evidence="10" key="1">
    <citation type="submission" date="2014-10" db="EMBL/GenBank/DDBJ databases">
        <title>Massilia sp. genome.</title>
        <authorList>
            <person name="Xu B."/>
            <person name="Dai L."/>
            <person name="Huang Z."/>
        </authorList>
    </citation>
    <scope>NUCLEOTIDE SEQUENCE [LARGE SCALE GENOMIC DNA]</scope>
    <source>
        <strain evidence="10">CFS-1</strain>
    </source>
</reference>
<dbReference type="InterPro" id="IPR007627">
    <property type="entry name" value="RNA_pol_sigma70_r2"/>
</dbReference>
<dbReference type="InterPro" id="IPR013324">
    <property type="entry name" value="RNA_pol_sigma_r3/r4-like"/>
</dbReference>
<dbReference type="NCBIfam" id="TIGR02393">
    <property type="entry name" value="RpoD_Cterm"/>
    <property type="match status" value="1"/>
</dbReference>
<feature type="region of interest" description="Sigma-70 factor domain-4" evidence="6">
    <location>
        <begin position="843"/>
        <end position="896"/>
    </location>
</feature>
<keyword evidence="11" id="KW-1185">Reference proteome</keyword>
<dbReference type="Gene3D" id="1.10.601.10">
    <property type="entry name" value="RNA Polymerase Primary Sigma Factor"/>
    <property type="match status" value="1"/>
</dbReference>
<proteinExistence type="inferred from homology"/>
<dbReference type="FunFam" id="1.10.601.10:FF:000002">
    <property type="entry name" value="RNA polymerase sigma factor RpoD"/>
    <property type="match status" value="1"/>
</dbReference>
<dbReference type="InterPro" id="IPR042189">
    <property type="entry name" value="RNA_pol_sigma_70_r1_1_sf"/>
</dbReference>
<evidence type="ECO:0000313" key="10">
    <source>
        <dbReference type="EMBL" id="RNF29215.1"/>
    </source>
</evidence>
<dbReference type="InterPro" id="IPR013325">
    <property type="entry name" value="RNA_pol_sigma_r2"/>
</dbReference>
<dbReference type="Pfam" id="PF04546">
    <property type="entry name" value="Sigma70_ner"/>
    <property type="match status" value="1"/>
</dbReference>
<dbReference type="Pfam" id="PF03979">
    <property type="entry name" value="Sigma70_r1_1"/>
    <property type="match status" value="1"/>
</dbReference>
<keyword evidence="2 6" id="KW-0805">Transcription regulation</keyword>
<dbReference type="Pfam" id="PF04542">
    <property type="entry name" value="Sigma70_r2"/>
    <property type="match status" value="1"/>
</dbReference>
<feature type="region of interest" description="Disordered" evidence="7">
    <location>
        <begin position="463"/>
        <end position="497"/>
    </location>
</feature>
<dbReference type="Gene3D" id="1.10.220.120">
    <property type="entry name" value="Sigma-70 factor, region 1.1"/>
    <property type="match status" value="1"/>
</dbReference>
<dbReference type="Gene3D" id="1.10.10.10">
    <property type="entry name" value="Winged helix-like DNA-binding domain superfamily/Winged helix DNA-binding domain"/>
    <property type="match status" value="2"/>
</dbReference>
<dbReference type="InterPro" id="IPR050239">
    <property type="entry name" value="Sigma-70_RNA_pol_init_factors"/>
</dbReference>
<sequence>MKNTAKTLTLTAKKAPAKASAPLAVPKTATSYFLETEAAAKVTVVKTRSRLATLKAQADAILAAGGPVAAEPVAAPVVEEAPVAAPVVAPIAAAVEEVVAEAAAPVVDESAADPVAADVDAGIDLAAEYMQAQAKPAVAPVIVRKRGKLAALKTAEPEAAVAAPAPAAAPVAQAAAEEAPKVVRTRAVRRVDTGASVPVSAVGAVSKTTDAAALAAIDTSGYLLPQVKVPGRRGRKPSEFVPENDEVAALNAVERAELKAASKARERKAKGIGMLSEAGFSETELEKRRQQLKNLINMGKERGYLTHAEINDHLPENIIDPEAIEGIIATFNDMGIAVYERAPEAEMMLLSDQAVTPTSEDEVEAAAATALSTADSDFGRTTDPVRMYMREMGAVSLLTREGEIEIAKRIEQGLKDMVQAISACPITISEIIALSHKIASDEMKIDDVVDGFVDLNDTPAPAASVAHAAAAAEEDDEEEEEVEEEEEEGEGGNAGGAAAGYSAEQLAQLRKSALEKFTLIEQQFDLMGHAFKNEGYGSAAYEEAQAVISYELLGIRFTAKVVEKLCDTLRRQMDEVRSIERAVLDICVNRCGMPRAHFIKVFPGNETDLQWGDREVDCAYPYSAVLSRNLPAIKELQQRMIDLQARVALPLADLRKINKQMAAGEKRARQAKREMTVANLRLVISIAKKYINRGLQFLDLIQEGNIGLLKAVDKFEYRRGYKFSTYATWWIRQAITRSIADMARTIRVPVHMIETINKMNRISRQIMQETGSEPDLPTLAAKMEMPENKVREIMKIAKEPISMETPMGEDGDSQLGDFIEDNATLAPLDAALHASMRNVIKEVLDSLTPREAKVLRMRYGVEMSNDHTLEEVGKQFDVTRERIRQIEAKAMSKLRQPSRSDKLKTFLHNQ</sequence>
<feature type="region of interest" description="Sigma-70 factor domain-2" evidence="6">
    <location>
        <begin position="675"/>
        <end position="745"/>
    </location>
</feature>
<evidence type="ECO:0000256" key="3">
    <source>
        <dbReference type="ARBA" id="ARBA00023082"/>
    </source>
</evidence>
<dbReference type="InterPro" id="IPR007127">
    <property type="entry name" value="RNA_pol_sigma_70_r1_1"/>
</dbReference>
<feature type="short sequence motif" description="Interaction with polymerase core subunit RpoC" evidence="6">
    <location>
        <begin position="699"/>
        <end position="702"/>
    </location>
</feature>
<name>A0A422QGY2_9BURK</name>
<dbReference type="Pfam" id="PF04539">
    <property type="entry name" value="Sigma70_r3"/>
    <property type="match status" value="1"/>
</dbReference>
<keyword evidence="1 6" id="KW-0963">Cytoplasm</keyword>
<evidence type="ECO:0000256" key="6">
    <source>
        <dbReference type="HAMAP-Rule" id="MF_00963"/>
    </source>
</evidence>
<dbReference type="NCBIfam" id="TIGR02937">
    <property type="entry name" value="sigma70-ECF"/>
    <property type="match status" value="1"/>
</dbReference>
<feature type="domain" description="RNA polymerase sigma-70" evidence="8">
    <location>
        <begin position="699"/>
        <end position="712"/>
    </location>
</feature>
<dbReference type="HAMAP" id="MF_00963">
    <property type="entry name" value="Sigma70_RpoD_SigA"/>
    <property type="match status" value="1"/>
</dbReference>
<feature type="region of interest" description="Disordered" evidence="7">
    <location>
        <begin position="891"/>
        <end position="910"/>
    </location>
</feature>
<evidence type="ECO:0000259" key="9">
    <source>
        <dbReference type="PROSITE" id="PS00716"/>
    </source>
</evidence>
<dbReference type="PANTHER" id="PTHR30603">
    <property type="entry name" value="RNA POLYMERASE SIGMA FACTOR RPO"/>
    <property type="match status" value="1"/>
</dbReference>
<gene>
    <name evidence="6" type="primary">rpoD</name>
    <name evidence="10" type="ORF">NM04_19050</name>
</gene>
<dbReference type="GO" id="GO:0003677">
    <property type="term" value="F:DNA binding"/>
    <property type="evidence" value="ECO:0007669"/>
    <property type="project" value="UniProtKB-UniRule"/>
</dbReference>
<dbReference type="InterPro" id="IPR014284">
    <property type="entry name" value="RNA_pol_sigma-70_dom"/>
</dbReference>
<evidence type="ECO:0000313" key="11">
    <source>
        <dbReference type="Proteomes" id="UP000283254"/>
    </source>
</evidence>
<keyword evidence="4 6" id="KW-0238">DNA-binding</keyword>
<comment type="subunit">
    <text evidence="6">Interacts transiently with the RNA polymerase catalytic core.</text>
</comment>
<dbReference type="SUPFAM" id="SSF88946">
    <property type="entry name" value="Sigma2 domain of RNA polymerase sigma factors"/>
    <property type="match status" value="1"/>
</dbReference>
<dbReference type="AlphaFoldDB" id="A0A422QGY2"/>
<dbReference type="InterPro" id="IPR028630">
    <property type="entry name" value="Sigma70_RpoD"/>
</dbReference>
<dbReference type="CDD" id="cd06171">
    <property type="entry name" value="Sigma70_r4"/>
    <property type="match status" value="1"/>
</dbReference>
<dbReference type="InterPro" id="IPR036388">
    <property type="entry name" value="WH-like_DNA-bd_sf"/>
</dbReference>
<comment type="similarity">
    <text evidence="6">Belongs to the sigma-70 factor family. RpoD/SigA subfamily.</text>
</comment>
<dbReference type="GO" id="GO:0016987">
    <property type="term" value="F:sigma factor activity"/>
    <property type="evidence" value="ECO:0007669"/>
    <property type="project" value="UniProtKB-UniRule"/>
</dbReference>
<protein>
    <recommendedName>
        <fullName evidence="6">RNA polymerase sigma factor RpoD</fullName>
    </recommendedName>
    <alternativeName>
        <fullName evidence="6">Sigma-70</fullName>
    </alternativeName>
</protein>
<feature type="region of interest" description="Sigma-70 factor domain-3" evidence="6">
    <location>
        <begin position="754"/>
        <end position="830"/>
    </location>
</feature>
<dbReference type="InterPro" id="IPR009042">
    <property type="entry name" value="RNA_pol_sigma70_r1_2"/>
</dbReference>
<evidence type="ECO:0000256" key="7">
    <source>
        <dbReference type="SAM" id="MobiDB-lite"/>
    </source>
</evidence>
<comment type="caution">
    <text evidence="10">The sequence shown here is derived from an EMBL/GenBank/DDBJ whole genome shotgun (WGS) entry which is preliminary data.</text>
</comment>
<dbReference type="PRINTS" id="PR00046">
    <property type="entry name" value="SIGMA70FCT"/>
</dbReference>
<dbReference type="GO" id="GO:0005737">
    <property type="term" value="C:cytoplasm"/>
    <property type="evidence" value="ECO:0007669"/>
    <property type="project" value="UniProtKB-SubCell"/>
</dbReference>
<comment type="subcellular location">
    <subcellularLocation>
        <location evidence="6">Cytoplasm</location>
    </subcellularLocation>
</comment>
<dbReference type="InterPro" id="IPR000943">
    <property type="entry name" value="RNA_pol_sigma70"/>
</dbReference>
<feature type="compositionally biased region" description="Acidic residues" evidence="7">
    <location>
        <begin position="472"/>
        <end position="490"/>
    </location>
</feature>
<dbReference type="Pfam" id="PF00140">
    <property type="entry name" value="Sigma70_r1_2"/>
    <property type="match status" value="1"/>
</dbReference>
<feature type="domain" description="RNA polymerase sigma-70" evidence="9">
    <location>
        <begin position="868"/>
        <end position="894"/>
    </location>
</feature>
<dbReference type="SUPFAM" id="SSF88659">
    <property type="entry name" value="Sigma3 and sigma4 domains of RNA polymerase sigma factors"/>
    <property type="match status" value="2"/>
</dbReference>
<evidence type="ECO:0000256" key="2">
    <source>
        <dbReference type="ARBA" id="ARBA00023015"/>
    </source>
</evidence>
<dbReference type="InterPro" id="IPR007631">
    <property type="entry name" value="RNA_pol_sigma_70_non-ess"/>
</dbReference>
<dbReference type="PANTHER" id="PTHR30603:SF60">
    <property type="entry name" value="RNA POLYMERASE SIGMA FACTOR RPOD"/>
    <property type="match status" value="1"/>
</dbReference>